<protein>
    <submittedName>
        <fullName evidence="2">Uncharacterized protein</fullName>
    </submittedName>
</protein>
<name>A0AAV7SDW6_PLEWA</name>
<sequence length="123" mass="13701">MCKVGLHTPTAAYHARSLLPTTKTQSSIVAPTTAEDALRRACNRARLTLPLALLPDNRRQRERRDACAATQQTEGRSETDQGQQAARTAGPWSGIGDWVTLEKRDVPYALFIVRVLYVRSILR</sequence>
<gene>
    <name evidence="2" type="ORF">NDU88_003212</name>
</gene>
<dbReference type="EMBL" id="JANPWB010000008">
    <property type="protein sequence ID" value="KAJ1162747.1"/>
    <property type="molecule type" value="Genomic_DNA"/>
</dbReference>
<feature type="compositionally biased region" description="Polar residues" evidence="1">
    <location>
        <begin position="69"/>
        <end position="86"/>
    </location>
</feature>
<dbReference type="Proteomes" id="UP001066276">
    <property type="component" value="Chromosome 4_2"/>
</dbReference>
<accession>A0AAV7SDW6</accession>
<dbReference type="AlphaFoldDB" id="A0AAV7SDW6"/>
<feature type="region of interest" description="Disordered" evidence="1">
    <location>
        <begin position="59"/>
        <end position="92"/>
    </location>
</feature>
<evidence type="ECO:0000313" key="3">
    <source>
        <dbReference type="Proteomes" id="UP001066276"/>
    </source>
</evidence>
<organism evidence="2 3">
    <name type="scientific">Pleurodeles waltl</name>
    <name type="common">Iberian ribbed newt</name>
    <dbReference type="NCBI Taxonomy" id="8319"/>
    <lineage>
        <taxon>Eukaryota</taxon>
        <taxon>Metazoa</taxon>
        <taxon>Chordata</taxon>
        <taxon>Craniata</taxon>
        <taxon>Vertebrata</taxon>
        <taxon>Euteleostomi</taxon>
        <taxon>Amphibia</taxon>
        <taxon>Batrachia</taxon>
        <taxon>Caudata</taxon>
        <taxon>Salamandroidea</taxon>
        <taxon>Salamandridae</taxon>
        <taxon>Pleurodelinae</taxon>
        <taxon>Pleurodeles</taxon>
    </lineage>
</organism>
<reference evidence="2" key="1">
    <citation type="journal article" date="2022" name="bioRxiv">
        <title>Sequencing and chromosome-scale assembly of the giantPleurodeles waltlgenome.</title>
        <authorList>
            <person name="Brown T."/>
            <person name="Elewa A."/>
            <person name="Iarovenko S."/>
            <person name="Subramanian E."/>
            <person name="Araus A.J."/>
            <person name="Petzold A."/>
            <person name="Susuki M."/>
            <person name="Suzuki K.-i.T."/>
            <person name="Hayashi T."/>
            <person name="Toyoda A."/>
            <person name="Oliveira C."/>
            <person name="Osipova E."/>
            <person name="Leigh N.D."/>
            <person name="Simon A."/>
            <person name="Yun M.H."/>
        </authorList>
    </citation>
    <scope>NUCLEOTIDE SEQUENCE</scope>
    <source>
        <strain evidence="2">20211129_DDA</strain>
        <tissue evidence="2">Liver</tissue>
    </source>
</reference>
<evidence type="ECO:0000313" key="2">
    <source>
        <dbReference type="EMBL" id="KAJ1162747.1"/>
    </source>
</evidence>
<comment type="caution">
    <text evidence="2">The sequence shown here is derived from an EMBL/GenBank/DDBJ whole genome shotgun (WGS) entry which is preliminary data.</text>
</comment>
<keyword evidence="3" id="KW-1185">Reference proteome</keyword>
<evidence type="ECO:0000256" key="1">
    <source>
        <dbReference type="SAM" id="MobiDB-lite"/>
    </source>
</evidence>
<proteinExistence type="predicted"/>